<evidence type="ECO:0000259" key="3">
    <source>
        <dbReference type="Pfam" id="PF00391"/>
    </source>
</evidence>
<dbReference type="Pfam" id="PF00391">
    <property type="entry name" value="PEP-utilizers"/>
    <property type="match status" value="1"/>
</dbReference>
<evidence type="ECO:0000259" key="4">
    <source>
        <dbReference type="Pfam" id="PF01326"/>
    </source>
</evidence>
<dbReference type="PANTHER" id="PTHR43615:SF1">
    <property type="entry name" value="PPDK_N DOMAIN-CONTAINING PROTEIN"/>
    <property type="match status" value="1"/>
</dbReference>
<feature type="domain" description="Pyruvate phosphate dikinase AMP/ATP-binding" evidence="4">
    <location>
        <begin position="18"/>
        <end position="314"/>
    </location>
</feature>
<keyword evidence="1" id="KW-0547">Nucleotide-binding</keyword>
<dbReference type="SUPFAM" id="SSF56059">
    <property type="entry name" value="Glutathione synthetase ATP-binding domain-like"/>
    <property type="match status" value="1"/>
</dbReference>
<keyword evidence="2" id="KW-0067">ATP-binding</keyword>
<dbReference type="AlphaFoldDB" id="A0A2T8HQY0"/>
<gene>
    <name evidence="5" type="ORF">DDE20_15130</name>
</gene>
<dbReference type="InterPro" id="IPR013815">
    <property type="entry name" value="ATP_grasp_subdomain_1"/>
</dbReference>
<protein>
    <submittedName>
        <fullName evidence="5">Phosphoenolpyruvate synthase</fullName>
    </submittedName>
</protein>
<feature type="domain" description="PEP-utilising enzyme mobile" evidence="3">
    <location>
        <begin position="800"/>
        <end position="870"/>
    </location>
</feature>
<dbReference type="InterPro" id="IPR008279">
    <property type="entry name" value="PEP-util_enz_mobile_dom"/>
</dbReference>
<dbReference type="Gene3D" id="3.50.30.10">
    <property type="entry name" value="Phosphohistidine domain"/>
    <property type="match status" value="1"/>
</dbReference>
<evidence type="ECO:0000256" key="2">
    <source>
        <dbReference type="ARBA" id="ARBA00022840"/>
    </source>
</evidence>
<dbReference type="Gene3D" id="3.30.470.20">
    <property type="entry name" value="ATP-grasp fold, B domain"/>
    <property type="match status" value="1"/>
</dbReference>
<dbReference type="GO" id="GO:0016301">
    <property type="term" value="F:kinase activity"/>
    <property type="evidence" value="ECO:0007669"/>
    <property type="project" value="InterPro"/>
</dbReference>
<keyword evidence="6" id="KW-1185">Reference proteome</keyword>
<proteinExistence type="predicted"/>
<dbReference type="GO" id="GO:0005524">
    <property type="term" value="F:ATP binding"/>
    <property type="evidence" value="ECO:0007669"/>
    <property type="project" value="UniProtKB-KW"/>
</dbReference>
<keyword evidence="5" id="KW-0670">Pyruvate</keyword>
<dbReference type="OrthoDB" id="9765468at2"/>
<dbReference type="EMBL" id="QDKM01000008">
    <property type="protein sequence ID" value="PVH27844.1"/>
    <property type="molecule type" value="Genomic_DNA"/>
</dbReference>
<evidence type="ECO:0000256" key="1">
    <source>
        <dbReference type="ARBA" id="ARBA00022741"/>
    </source>
</evidence>
<name>A0A2T8HQY0_9RHOB</name>
<dbReference type="Proteomes" id="UP000245911">
    <property type="component" value="Unassembled WGS sequence"/>
</dbReference>
<organism evidence="5 6">
    <name type="scientific">Pararhodobacter oceanensis</name>
    <dbReference type="NCBI Taxonomy" id="2172121"/>
    <lineage>
        <taxon>Bacteria</taxon>
        <taxon>Pseudomonadati</taxon>
        <taxon>Pseudomonadota</taxon>
        <taxon>Alphaproteobacteria</taxon>
        <taxon>Rhodobacterales</taxon>
        <taxon>Paracoccaceae</taxon>
        <taxon>Pararhodobacter</taxon>
    </lineage>
</organism>
<reference evidence="5 6" key="1">
    <citation type="submission" date="2018-04" db="EMBL/GenBank/DDBJ databases">
        <title>Pararhodobacter oceanense sp. nov., isolated from marine intertidal sediment.</title>
        <authorList>
            <person name="Wang X.-L."/>
            <person name="Du Z.-J."/>
        </authorList>
    </citation>
    <scope>NUCLEOTIDE SEQUENCE [LARGE SCALE GENOMIC DNA]</scope>
    <source>
        <strain evidence="5 6">AM505</strain>
    </source>
</reference>
<evidence type="ECO:0000313" key="5">
    <source>
        <dbReference type="EMBL" id="PVH27844.1"/>
    </source>
</evidence>
<dbReference type="InterPro" id="IPR051549">
    <property type="entry name" value="PEP_Utilizing_Enz"/>
</dbReference>
<dbReference type="InterPro" id="IPR002192">
    <property type="entry name" value="PPDK_AMP/ATP-bd"/>
</dbReference>
<dbReference type="RefSeq" id="WP_116559364.1">
    <property type="nucleotide sequence ID" value="NZ_QDKM01000008.1"/>
</dbReference>
<dbReference type="Pfam" id="PF01326">
    <property type="entry name" value="PPDK_N"/>
    <property type="match status" value="1"/>
</dbReference>
<dbReference type="PANTHER" id="PTHR43615">
    <property type="entry name" value="PHOSPHOENOLPYRUVATE SYNTHASE-RELATED"/>
    <property type="match status" value="1"/>
</dbReference>
<comment type="caution">
    <text evidence="5">The sequence shown here is derived from an EMBL/GenBank/DDBJ whole genome shotgun (WGS) entry which is preliminary data.</text>
</comment>
<dbReference type="Gene3D" id="3.30.1490.20">
    <property type="entry name" value="ATP-grasp fold, A domain"/>
    <property type="match status" value="1"/>
</dbReference>
<dbReference type="SUPFAM" id="SSF52009">
    <property type="entry name" value="Phosphohistidine domain"/>
    <property type="match status" value="1"/>
</dbReference>
<evidence type="ECO:0000313" key="6">
    <source>
        <dbReference type="Proteomes" id="UP000245911"/>
    </source>
</evidence>
<sequence length="876" mass="95168">MSDYVLPFARIDHSALAEVGGKGANLGEMARAGFPVPDGFCVTTRAYRAYVAPVEAQVYAMLEGLDPADLSALRRAGQQVRDLLAQQPLPEEVVQALTEAWQDWPPDQAFAVRSSATAEDLPTASFAGQQDTYLNVIGLQALTEQTRQCFISLFTDRAVLYRMQNGFAHAQVALSVVVQQMVLPELSGILFTADPISENRHVTSIDASFGLGEALVSGLVSADLYKVDKRSGAIVSREIARKKLAILPLAEGGTEQVDLPEAQQTAAALSDTQITALSALGAQIEGHYGQPQDIEWAIAGGEIFITQSRPITSLYPMPQIALDDDSLHVFLSLSHLQVMTDAMPPMAISLWRYFPSIGLNAQGESRYAQDIGGRVYADLSPILRHPLGRRILTTFMGVADQLAQAALKEQVQRPEFLAQGERYNPLRLVFLLRHYARRIPWFIFFGKTAGEVAKVDGLMRDYVDQVALDLRAPDLDPAQRFERALAALRGLPPAFGAWAPQMVAGILSQRWLHRLAGAQNADLVADIERGVVGNVVTDMNLAIGDLADAARGSEEVFAHLSRVPEGVSLDGVAQVAGGPEFLAKWQAFLQRYGARGPSEIDISRPRWHEDSGSLLQMVLGMTQHSEAGAHRRHYDALTEAGLRAAQALPARVPWYKRALVRRLTGNSRDLMPLREHHKFMMIMVLDEVKTVLLEIAADLSQRGVLAQPEDIWFLQAGDLRDALAGPTADLRALVSQRRADFAHYARKAPPRVITSEGEHPRPNLVVEGAPDGAMIGSAVSSGIYEGIARVVRDPGRETLAPGEILVAPFTDPGWTPLFVNASALVTEVGGLMTHGSVVAREYGIPAVVGVPEATALIKTGDRLRINGDAGYVEILP</sequence>
<dbReference type="FunFam" id="3.30.1490.20:FF:000010">
    <property type="entry name" value="Phosphoenolpyruvate synthase"/>
    <property type="match status" value="1"/>
</dbReference>
<accession>A0A2T8HQY0</accession>
<dbReference type="InterPro" id="IPR036637">
    <property type="entry name" value="Phosphohistidine_dom_sf"/>
</dbReference>